<sequence length="718" mass="79091">MKIAVIYNRESQKVINLFGVSNREKYGLAAIQRIVNALKRNGHQVVALEGDKDLIDNLEEFMPRALKGERPGMAFNLSYGIQGQARYTHVPGILEMVGVPYVGSGPLAHSLALDKVVAKMIFVQNGLPTPKFAVLKGPGFAMPDLDFPIIVKPKNEAVSFGIKIVNTEEELRDAAQAIFDEFGQDVLAESYIEGREINVGLLGNGAQVEAFRPAELVFPSQGPKIYTMEDKKQQSGRKIDVVCPAPIDDATEQKAIAIAKGAFEALGCYDCARVDMRMDAEGNLYILEINSLPSLGEHGSYVAAAEAMGMSFPVLTNRLVEVASARYFGTPHPPQLTKRIKDPAEGIFAYLTERRDQLEKRVESWTDVSSRSDDAVGIRVAADRLDETLTDIGLRQVREFTDHRDVWTWEGSRGTHGGTVLITHLDVPVNPGLGAERFRRDPEWLYGEGIGTSRAPLAQLEFSLRALKHVRKLARSRIGVICYTDEGRDCEESAEIISKACAGASRAILLNPGISGDCVIHSRRGQRRYRLVVEGKSLRLGEATRSPEVMRVLYKKLDAATALSNRRNRIGISAVDIKTEAFPRRLPHRVQVVLQVSYPTIGDAEETERKLKALFKGSGVKWNLLRLSDRPPMVSDQLNTALYNDVKMTADAWDIPLSTDSSLWPSAAGLVLPPTPVLCGMGPVARSLHTSQESVSRISLVQRSLLLAQFLLNITETS</sequence>
<feature type="domain" description="ATP-grasp" evidence="5">
    <location>
        <begin position="119"/>
        <end position="321"/>
    </location>
</feature>
<dbReference type="Gene3D" id="3.30.470.20">
    <property type="entry name" value="ATP-grasp fold, B domain"/>
    <property type="match status" value="1"/>
</dbReference>
<comment type="similarity">
    <text evidence="1">Belongs to the D-alanine--D-alanine ligase family.</text>
</comment>
<evidence type="ECO:0000313" key="6">
    <source>
        <dbReference type="EMBL" id="VFQ46572.1"/>
    </source>
</evidence>
<evidence type="ECO:0000256" key="4">
    <source>
        <dbReference type="PROSITE-ProRule" id="PRU00409"/>
    </source>
</evidence>
<dbReference type="Pfam" id="PF07478">
    <property type="entry name" value="Dala_Dala_lig_C"/>
    <property type="match status" value="1"/>
</dbReference>
<name>A0A4U8YX22_9BACT</name>
<dbReference type="InterPro" id="IPR013815">
    <property type="entry name" value="ATP_grasp_subdomain_1"/>
</dbReference>
<dbReference type="InterPro" id="IPR016185">
    <property type="entry name" value="PreATP-grasp_dom_sf"/>
</dbReference>
<dbReference type="PANTHER" id="PTHR23132">
    <property type="entry name" value="D-ALANINE--D-ALANINE LIGASE"/>
    <property type="match status" value="1"/>
</dbReference>
<dbReference type="GO" id="GO:0046872">
    <property type="term" value="F:metal ion binding"/>
    <property type="evidence" value="ECO:0007669"/>
    <property type="project" value="InterPro"/>
</dbReference>
<keyword evidence="3" id="KW-0961">Cell wall biogenesis/degradation</keyword>
<keyword evidence="2 6" id="KW-0436">Ligase</keyword>
<keyword evidence="7" id="KW-1185">Reference proteome</keyword>
<evidence type="ECO:0000256" key="1">
    <source>
        <dbReference type="ARBA" id="ARBA00010871"/>
    </source>
</evidence>
<dbReference type="Gene3D" id="3.40.630.10">
    <property type="entry name" value="Zn peptidases"/>
    <property type="match status" value="1"/>
</dbReference>
<dbReference type="Gene3D" id="3.30.70.360">
    <property type="match status" value="1"/>
</dbReference>
<evidence type="ECO:0000256" key="2">
    <source>
        <dbReference type="ARBA" id="ARBA00022598"/>
    </source>
</evidence>
<gene>
    <name evidence="6" type="ORF">MSL71_42400</name>
</gene>
<proteinExistence type="inferred from homology"/>
<evidence type="ECO:0000256" key="3">
    <source>
        <dbReference type="ARBA" id="ARBA00023316"/>
    </source>
</evidence>
<dbReference type="EMBL" id="CAADHO010000010">
    <property type="protein sequence ID" value="VFQ46572.1"/>
    <property type="molecule type" value="Genomic_DNA"/>
</dbReference>
<dbReference type="AlphaFoldDB" id="A0A4U8YX22"/>
<dbReference type="GO" id="GO:0071555">
    <property type="term" value="P:cell wall organization"/>
    <property type="evidence" value="ECO:0007669"/>
    <property type="project" value="UniProtKB-KW"/>
</dbReference>
<accession>A0A4U8YX22</accession>
<organism evidence="6 7">
    <name type="scientific">Desulfoluna butyratoxydans</name>
    <dbReference type="NCBI Taxonomy" id="231438"/>
    <lineage>
        <taxon>Bacteria</taxon>
        <taxon>Pseudomonadati</taxon>
        <taxon>Thermodesulfobacteriota</taxon>
        <taxon>Desulfobacteria</taxon>
        <taxon>Desulfobacterales</taxon>
        <taxon>Desulfolunaceae</taxon>
        <taxon>Desulfoluna</taxon>
    </lineage>
</organism>
<dbReference type="InterPro" id="IPR011761">
    <property type="entry name" value="ATP-grasp"/>
</dbReference>
<dbReference type="PROSITE" id="PS50975">
    <property type="entry name" value="ATP_GRASP"/>
    <property type="match status" value="1"/>
</dbReference>
<keyword evidence="4" id="KW-0547">Nucleotide-binding</keyword>
<dbReference type="RefSeq" id="WP_180144596.1">
    <property type="nucleotide sequence ID" value="NZ_CAADHO010000010.1"/>
</dbReference>
<dbReference type="GO" id="GO:0008716">
    <property type="term" value="F:D-alanine-D-alanine ligase activity"/>
    <property type="evidence" value="ECO:0007669"/>
    <property type="project" value="InterPro"/>
</dbReference>
<dbReference type="Gene3D" id="3.30.1490.20">
    <property type="entry name" value="ATP-grasp fold, A domain"/>
    <property type="match status" value="1"/>
</dbReference>
<dbReference type="InterPro" id="IPR011095">
    <property type="entry name" value="Dala_Dala_lig_C"/>
</dbReference>
<evidence type="ECO:0000313" key="7">
    <source>
        <dbReference type="Proteomes" id="UP000507962"/>
    </source>
</evidence>
<reference evidence="6 7" key="1">
    <citation type="submission" date="2019-03" db="EMBL/GenBank/DDBJ databases">
        <authorList>
            <person name="Nijsse B."/>
        </authorList>
    </citation>
    <scope>NUCLEOTIDE SEQUENCE [LARGE SCALE GENOMIC DNA]</scope>
    <source>
        <strain evidence="6">Desulfoluna butyratoxydans MSL71</strain>
    </source>
</reference>
<keyword evidence="4" id="KW-0067">ATP-binding</keyword>
<dbReference type="Gene3D" id="3.40.50.20">
    <property type="match status" value="1"/>
</dbReference>
<dbReference type="SUPFAM" id="SSF53187">
    <property type="entry name" value="Zn-dependent exopeptidases"/>
    <property type="match status" value="1"/>
</dbReference>
<dbReference type="PANTHER" id="PTHR23132:SF23">
    <property type="entry name" value="D-ALANINE--D-ALANINE LIGASE B"/>
    <property type="match status" value="1"/>
</dbReference>
<dbReference type="SUPFAM" id="SSF56059">
    <property type="entry name" value="Glutathione synthetase ATP-binding domain-like"/>
    <property type="match status" value="1"/>
</dbReference>
<dbReference type="GO" id="GO:0005524">
    <property type="term" value="F:ATP binding"/>
    <property type="evidence" value="ECO:0007669"/>
    <property type="project" value="UniProtKB-UniRule"/>
</dbReference>
<dbReference type="Proteomes" id="UP000507962">
    <property type="component" value="Unassembled WGS sequence"/>
</dbReference>
<evidence type="ECO:0000259" key="5">
    <source>
        <dbReference type="PROSITE" id="PS50975"/>
    </source>
</evidence>
<protein>
    <submittedName>
        <fullName evidence="6">D-alanine--d-alanine ligase c-terminal</fullName>
    </submittedName>
</protein>
<dbReference type="SUPFAM" id="SSF52440">
    <property type="entry name" value="PreATP-grasp domain"/>
    <property type="match status" value="1"/>
</dbReference>